<keyword evidence="2" id="KW-1185">Reference proteome</keyword>
<name>A0A7X0LYU3_9BACI</name>
<accession>A0A7X0LYU3</accession>
<protein>
    <submittedName>
        <fullName evidence="1">Uncharacterized protein</fullName>
    </submittedName>
</protein>
<dbReference type="InterPro" id="IPR045920">
    <property type="entry name" value="DUF6339"/>
</dbReference>
<evidence type="ECO:0000313" key="1">
    <source>
        <dbReference type="EMBL" id="MBB6447794.1"/>
    </source>
</evidence>
<dbReference type="RefSeq" id="WP_184530079.1">
    <property type="nucleotide sequence ID" value="NZ_JACHGK010000029.1"/>
</dbReference>
<dbReference type="AlphaFoldDB" id="A0A7X0LYU3"/>
<dbReference type="Pfam" id="PF19866">
    <property type="entry name" value="DUF6339"/>
    <property type="match status" value="1"/>
</dbReference>
<evidence type="ECO:0000313" key="2">
    <source>
        <dbReference type="Proteomes" id="UP000531594"/>
    </source>
</evidence>
<gene>
    <name evidence="1" type="ORF">HNR53_004504</name>
</gene>
<proteinExistence type="predicted"/>
<reference evidence="1 2" key="1">
    <citation type="submission" date="2020-08" db="EMBL/GenBank/DDBJ databases">
        <title>Genomic Encyclopedia of Type Strains, Phase IV (KMG-IV): sequencing the most valuable type-strain genomes for metagenomic binning, comparative biology and taxonomic classification.</title>
        <authorList>
            <person name="Goeker M."/>
        </authorList>
    </citation>
    <scope>NUCLEOTIDE SEQUENCE [LARGE SCALE GENOMIC DNA]</scope>
    <source>
        <strain evidence="1 2">DSM 5391</strain>
    </source>
</reference>
<dbReference type="EMBL" id="JACHGK010000029">
    <property type="protein sequence ID" value="MBB6447794.1"/>
    <property type="molecule type" value="Genomic_DNA"/>
</dbReference>
<organism evidence="1 2">
    <name type="scientific">Bacillus benzoevorans</name>
    <dbReference type="NCBI Taxonomy" id="1456"/>
    <lineage>
        <taxon>Bacteria</taxon>
        <taxon>Bacillati</taxon>
        <taxon>Bacillota</taxon>
        <taxon>Bacilli</taxon>
        <taxon>Bacillales</taxon>
        <taxon>Bacillaceae</taxon>
        <taxon>Bacillus</taxon>
    </lineage>
</organism>
<dbReference type="Proteomes" id="UP000531594">
    <property type="component" value="Unassembled WGS sequence"/>
</dbReference>
<comment type="caution">
    <text evidence="1">The sequence shown here is derived from an EMBL/GenBank/DDBJ whole genome shotgun (WGS) entry which is preliminary data.</text>
</comment>
<sequence length="239" mass="28294">MWKTLSKSEARKEFNNWEPDKIPESKCDGKELQLRNELLDADLLAVKFLEENEPSNKKGEYLYDLRYGIEIYEQLKNNYHFTTRHASNDEIWIYLSMKVVPDLVFKRWGLSDTRFFSQSRRIWLKTMWWYIHLSWAGNSEDTYKILKGFTTDEVVQLVERSGPSGYRIDVTREIMKQFSNLELYSENRSLFRKIMKLNTARLKIIEPALTEGGVKKYVEEIIGYFNEINTSSGKNQTAV</sequence>